<keyword evidence="3" id="KW-0813">Transport</keyword>
<evidence type="ECO:0000256" key="2">
    <source>
        <dbReference type="ARBA" id="ARBA00008160"/>
    </source>
</evidence>
<dbReference type="EMBL" id="OU895879">
    <property type="protein sequence ID" value="CAG9809606.1"/>
    <property type="molecule type" value="Genomic_DNA"/>
</dbReference>
<evidence type="ECO:0000256" key="8">
    <source>
        <dbReference type="ARBA" id="ARBA00023136"/>
    </source>
</evidence>
<accession>A0A9N9S3M3</accession>
<evidence type="ECO:0000256" key="7">
    <source>
        <dbReference type="ARBA" id="ARBA00023034"/>
    </source>
</evidence>
<keyword evidence="8 9" id="KW-0472">Membrane</keyword>
<evidence type="ECO:0000313" key="10">
    <source>
        <dbReference type="EMBL" id="CAG9809606.1"/>
    </source>
</evidence>
<dbReference type="GO" id="GO:0006895">
    <property type="term" value="P:Golgi to endosome transport"/>
    <property type="evidence" value="ECO:0007669"/>
    <property type="project" value="TreeGrafter"/>
</dbReference>
<keyword evidence="5" id="KW-0653">Protein transport</keyword>
<keyword evidence="4 9" id="KW-0812">Transmembrane</keyword>
<feature type="transmembrane region" description="Helical" evidence="9">
    <location>
        <begin position="93"/>
        <end position="112"/>
    </location>
</feature>
<reference evidence="10" key="1">
    <citation type="submission" date="2022-01" db="EMBL/GenBank/DDBJ databases">
        <authorList>
            <person name="King R."/>
        </authorList>
    </citation>
    <scope>NUCLEOTIDE SEQUENCE</scope>
</reference>
<proteinExistence type="inferred from homology"/>
<evidence type="ECO:0000256" key="5">
    <source>
        <dbReference type="ARBA" id="ARBA00022927"/>
    </source>
</evidence>
<feature type="transmembrane region" description="Helical" evidence="9">
    <location>
        <begin position="65"/>
        <end position="86"/>
    </location>
</feature>
<dbReference type="InterPro" id="IPR019185">
    <property type="entry name" value="Integral_membrane_SYS1-rel"/>
</dbReference>
<reference evidence="10" key="2">
    <citation type="submission" date="2022-10" db="EMBL/GenBank/DDBJ databases">
        <authorList>
            <consortium name="ENA_rothamsted_submissions"/>
            <consortium name="culmorum"/>
            <person name="King R."/>
        </authorList>
    </citation>
    <scope>NUCLEOTIDE SEQUENCE</scope>
</reference>
<organism evidence="10 11">
    <name type="scientific">Chironomus riparius</name>
    <dbReference type="NCBI Taxonomy" id="315576"/>
    <lineage>
        <taxon>Eukaryota</taxon>
        <taxon>Metazoa</taxon>
        <taxon>Ecdysozoa</taxon>
        <taxon>Arthropoda</taxon>
        <taxon>Hexapoda</taxon>
        <taxon>Insecta</taxon>
        <taxon>Pterygota</taxon>
        <taxon>Neoptera</taxon>
        <taxon>Endopterygota</taxon>
        <taxon>Diptera</taxon>
        <taxon>Nematocera</taxon>
        <taxon>Chironomoidea</taxon>
        <taxon>Chironomidae</taxon>
        <taxon>Chironominae</taxon>
        <taxon>Chironomus</taxon>
    </lineage>
</organism>
<dbReference type="GO" id="GO:0034067">
    <property type="term" value="P:protein localization to Golgi apparatus"/>
    <property type="evidence" value="ECO:0007669"/>
    <property type="project" value="TreeGrafter"/>
</dbReference>
<dbReference type="AlphaFoldDB" id="A0A9N9S3M3"/>
<feature type="transmembrane region" description="Helical" evidence="9">
    <location>
        <begin position="27"/>
        <end position="53"/>
    </location>
</feature>
<name>A0A9N9S3M3_9DIPT</name>
<feature type="transmembrane region" description="Helical" evidence="9">
    <location>
        <begin position="118"/>
        <end position="139"/>
    </location>
</feature>
<gene>
    <name evidence="10" type="ORF">CHIRRI_LOCUS12427</name>
</gene>
<dbReference type="GO" id="GO:0000139">
    <property type="term" value="C:Golgi membrane"/>
    <property type="evidence" value="ECO:0007669"/>
    <property type="project" value="UniProtKB-SubCell"/>
</dbReference>
<evidence type="ECO:0000256" key="6">
    <source>
        <dbReference type="ARBA" id="ARBA00022989"/>
    </source>
</evidence>
<evidence type="ECO:0000313" key="11">
    <source>
        <dbReference type="Proteomes" id="UP001153620"/>
    </source>
</evidence>
<evidence type="ECO:0000256" key="4">
    <source>
        <dbReference type="ARBA" id="ARBA00022692"/>
    </source>
</evidence>
<dbReference type="OrthoDB" id="542931at2759"/>
<dbReference type="GO" id="GO:0005802">
    <property type="term" value="C:trans-Golgi network"/>
    <property type="evidence" value="ECO:0007669"/>
    <property type="project" value="TreeGrafter"/>
</dbReference>
<comment type="subcellular location">
    <subcellularLocation>
        <location evidence="1">Golgi apparatus membrane</location>
        <topology evidence="1">Multi-pass membrane protein</topology>
    </subcellularLocation>
</comment>
<evidence type="ECO:0000256" key="3">
    <source>
        <dbReference type="ARBA" id="ARBA00022448"/>
    </source>
</evidence>
<protein>
    <recommendedName>
        <fullName evidence="12">Protein SYS1 homolog</fullName>
    </recommendedName>
</protein>
<dbReference type="GO" id="GO:0005829">
    <property type="term" value="C:cytosol"/>
    <property type="evidence" value="ECO:0007669"/>
    <property type="project" value="GOC"/>
</dbReference>
<evidence type="ECO:0000256" key="9">
    <source>
        <dbReference type="SAM" id="Phobius"/>
    </source>
</evidence>
<dbReference type="PANTHER" id="PTHR12952:SF0">
    <property type="entry name" value="PROTEIN SYS1 HOMOLOG"/>
    <property type="match status" value="1"/>
</dbReference>
<keyword evidence="7" id="KW-0333">Golgi apparatus</keyword>
<dbReference type="GO" id="GO:0043001">
    <property type="term" value="P:Golgi to plasma membrane protein transport"/>
    <property type="evidence" value="ECO:0007669"/>
    <property type="project" value="TreeGrafter"/>
</dbReference>
<comment type="similarity">
    <text evidence="2">Belongs to the SYS1 family.</text>
</comment>
<evidence type="ECO:0000256" key="1">
    <source>
        <dbReference type="ARBA" id="ARBA00004653"/>
    </source>
</evidence>
<keyword evidence="6 9" id="KW-1133">Transmembrane helix</keyword>
<evidence type="ECO:0008006" key="12">
    <source>
        <dbReference type="Google" id="ProtNLM"/>
    </source>
</evidence>
<dbReference type="Pfam" id="PF09801">
    <property type="entry name" value="SYS1"/>
    <property type="match status" value="1"/>
</dbReference>
<sequence length="159" mass="18506">MAKTGSFQVSKFDPILLISQIVAQQSFLYFTLTSLLVLGLNFLEINLSLSAIFDFRQINVTDTEGILIISCFITNSLFGALFLWYFVKRRKMCLDFSCTFHFVHFIVCYFYEFELPSLSFWLLNSTCLVIMCVTSEYLCMREEMKEIPLYIPLSQKADL</sequence>
<dbReference type="Proteomes" id="UP001153620">
    <property type="component" value="Chromosome 3"/>
</dbReference>
<dbReference type="PANTHER" id="PTHR12952">
    <property type="entry name" value="SYS1"/>
    <property type="match status" value="1"/>
</dbReference>
<keyword evidence="11" id="KW-1185">Reference proteome</keyword>